<gene>
    <name evidence="3" type="ORF">PAC_18783</name>
</gene>
<sequence length="406" mass="44510">MISPQRKDDSHDETYAWTQYPAGYPRFAAFIAHDEESSTTIYRRFQRLSARNLLYFESELAELEAEQDRLDQESNIHPDLQHALSSWKHLNGLSDGLLTSSIAAESEGTSVETDPTLVEDQSKGLRAAASQRLNLALKIRDSLKSYQEALKLESDVLALSKPDERPLEGTRRMLMEETESQSMITGAIETHLDEVNEGDLCVLAAPVQQDRLTNFLTSLLRARTNTGLPDLGSRRRISIVVSILSAGLAVTYFLGAILLLYWVDDPNKILGMLCALIVSFAASVAIFTHAQRHEVITATAGYATILIVILSANLRSELLANISISNKNNSEDTSATTTTRGFTSPTSTIDPTATVTIVRDPPAPSKIVLGIGLGLGLPAIFGIFAICILFISRGGKKRKSWMASRM</sequence>
<feature type="transmembrane region" description="Helical" evidence="1">
    <location>
        <begin position="269"/>
        <end position="288"/>
    </location>
</feature>
<feature type="transmembrane region" description="Helical" evidence="1">
    <location>
        <begin position="367"/>
        <end position="391"/>
    </location>
</feature>
<evidence type="ECO:0000313" key="4">
    <source>
        <dbReference type="Proteomes" id="UP000184330"/>
    </source>
</evidence>
<dbReference type="InterPro" id="IPR046529">
    <property type="entry name" value="DUF6594"/>
</dbReference>
<feature type="transmembrane region" description="Helical" evidence="1">
    <location>
        <begin position="295"/>
        <end position="314"/>
    </location>
</feature>
<feature type="transmembrane region" description="Helical" evidence="1">
    <location>
        <begin position="239"/>
        <end position="263"/>
    </location>
</feature>
<dbReference type="EMBL" id="FJOG01000061">
    <property type="protein sequence ID" value="CZR68882.1"/>
    <property type="molecule type" value="Genomic_DNA"/>
</dbReference>
<accession>A0A1L7XV04</accession>
<dbReference type="Pfam" id="PF20237">
    <property type="entry name" value="DUF6594"/>
    <property type="match status" value="1"/>
</dbReference>
<keyword evidence="1" id="KW-0472">Membrane</keyword>
<organism evidence="3 4">
    <name type="scientific">Phialocephala subalpina</name>
    <dbReference type="NCBI Taxonomy" id="576137"/>
    <lineage>
        <taxon>Eukaryota</taxon>
        <taxon>Fungi</taxon>
        <taxon>Dikarya</taxon>
        <taxon>Ascomycota</taxon>
        <taxon>Pezizomycotina</taxon>
        <taxon>Leotiomycetes</taxon>
        <taxon>Helotiales</taxon>
        <taxon>Mollisiaceae</taxon>
        <taxon>Phialocephala</taxon>
        <taxon>Phialocephala fortinii species complex</taxon>
    </lineage>
</organism>
<keyword evidence="4" id="KW-1185">Reference proteome</keyword>
<reference evidence="3 4" key="1">
    <citation type="submission" date="2016-03" db="EMBL/GenBank/DDBJ databases">
        <authorList>
            <person name="Ploux O."/>
        </authorList>
    </citation>
    <scope>NUCLEOTIDE SEQUENCE [LARGE SCALE GENOMIC DNA]</scope>
    <source>
        <strain evidence="3 4">UAMH 11012</strain>
    </source>
</reference>
<dbReference type="STRING" id="576137.A0A1L7XV04"/>
<keyword evidence="1" id="KW-0812">Transmembrane</keyword>
<dbReference type="AlphaFoldDB" id="A0A1L7XV04"/>
<evidence type="ECO:0000313" key="3">
    <source>
        <dbReference type="EMBL" id="CZR68882.1"/>
    </source>
</evidence>
<protein>
    <recommendedName>
        <fullName evidence="2">DUF6594 domain-containing protein</fullName>
    </recommendedName>
</protein>
<feature type="domain" description="DUF6594" evidence="2">
    <location>
        <begin position="24"/>
        <end position="306"/>
    </location>
</feature>
<evidence type="ECO:0000256" key="1">
    <source>
        <dbReference type="SAM" id="Phobius"/>
    </source>
</evidence>
<dbReference type="Proteomes" id="UP000184330">
    <property type="component" value="Unassembled WGS sequence"/>
</dbReference>
<dbReference type="PANTHER" id="PTHR34502">
    <property type="entry name" value="DUF6594 DOMAIN-CONTAINING PROTEIN-RELATED"/>
    <property type="match status" value="1"/>
</dbReference>
<dbReference type="OrthoDB" id="3533814at2759"/>
<proteinExistence type="predicted"/>
<dbReference type="PANTHER" id="PTHR34502:SF4">
    <property type="entry name" value="DUF6594 DOMAIN-CONTAINING PROTEIN"/>
    <property type="match status" value="1"/>
</dbReference>
<keyword evidence="1" id="KW-1133">Transmembrane helix</keyword>
<name>A0A1L7XV04_9HELO</name>
<evidence type="ECO:0000259" key="2">
    <source>
        <dbReference type="Pfam" id="PF20237"/>
    </source>
</evidence>